<dbReference type="AlphaFoldDB" id="A0AAU0F0Z5"/>
<dbReference type="CDD" id="cd12105">
    <property type="entry name" value="HmuY"/>
    <property type="match status" value="1"/>
</dbReference>
<dbReference type="EMBL" id="CP136426">
    <property type="protein sequence ID" value="WOC51088.1"/>
    <property type="molecule type" value="Genomic_DNA"/>
</dbReference>
<dbReference type="InterPro" id="IPR025921">
    <property type="entry name" value="HmuY"/>
</dbReference>
<organism evidence="4 5">
    <name type="scientific">Bergeyella porcorum</name>
    <dbReference type="NCBI Taxonomy" id="1735111"/>
    <lineage>
        <taxon>Bacteria</taxon>
        <taxon>Pseudomonadati</taxon>
        <taxon>Bacteroidota</taxon>
        <taxon>Flavobacteriia</taxon>
        <taxon>Flavobacteriales</taxon>
        <taxon>Weeksellaceae</taxon>
        <taxon>Bergeyella</taxon>
    </lineage>
</organism>
<dbReference type="Pfam" id="PF18962">
    <property type="entry name" value="Por_Secre_tail"/>
    <property type="match status" value="1"/>
</dbReference>
<proteinExistence type="predicted"/>
<feature type="domain" description="Secretion system C-terminal sorting" evidence="3">
    <location>
        <begin position="348"/>
        <end position="427"/>
    </location>
</feature>
<evidence type="ECO:0000313" key="4">
    <source>
        <dbReference type="EMBL" id="WOC51088.1"/>
    </source>
</evidence>
<dbReference type="KEGG" id="bpor:BPO_0441"/>
<keyword evidence="5" id="KW-1185">Reference proteome</keyword>
<evidence type="ECO:0000259" key="3">
    <source>
        <dbReference type="Pfam" id="PF18962"/>
    </source>
</evidence>
<dbReference type="RefSeq" id="WP_327984755.1">
    <property type="nucleotide sequence ID" value="NZ_CP136426.1"/>
</dbReference>
<feature type="signal peptide" evidence="2">
    <location>
        <begin position="1"/>
        <end position="20"/>
    </location>
</feature>
<evidence type="ECO:0000256" key="2">
    <source>
        <dbReference type="SAM" id="SignalP"/>
    </source>
</evidence>
<evidence type="ECO:0000313" key="5">
    <source>
        <dbReference type="Proteomes" id="UP001432059"/>
    </source>
</evidence>
<name>A0AAU0F0Z5_9FLAO</name>
<dbReference type="InterPro" id="IPR026444">
    <property type="entry name" value="Secre_tail"/>
</dbReference>
<keyword evidence="1 2" id="KW-0732">Signal</keyword>
<feature type="chain" id="PRO_5043557806" evidence="2">
    <location>
        <begin position="21"/>
        <end position="428"/>
    </location>
</feature>
<dbReference type="NCBIfam" id="TIGR04183">
    <property type="entry name" value="Por_Secre_tail"/>
    <property type="match status" value="1"/>
</dbReference>
<accession>A0AAU0F0Z5</accession>
<sequence>MKTKLFSIALLAVIQNGMQAQQTDANGYTTVEASMGAAYANRLFFDLSENQLTSQPANTWDIAFWRNGAMQLGTRINDAKNILVYQVSTNIASWDSIDVSNIGNWGIPLYNPDQTTDLNRGALETSTINTACSGAFNTGWGCYNIATHEVEGKVIFVLKYSDQLYYKLFIEKYYRGYTFKYAKYDGTAWGETITKTVANGNADQYFNYFSFDNNEEVTNMEPSKNQWDLMFTRYWTFYNNVMMYRMSGVIQNPRITVAKTSETQETSAVNLPDASAFSSTITTIGHSWKPTSGLIPNVVYYIKENDQYYRLYFTQNGGASTGNMYFKYKNITENLSTSEIDSKINFGLYPNPAPNKQVTLLYDNKNALDQKGLIQIYDFSGKKVYETEISKSAGFYQKELHLSHLNAGTYLVTLKIGHRTETKKLIIK</sequence>
<evidence type="ECO:0000256" key="1">
    <source>
        <dbReference type="ARBA" id="ARBA00022729"/>
    </source>
</evidence>
<dbReference type="Proteomes" id="UP001432059">
    <property type="component" value="Chromosome"/>
</dbReference>
<protein>
    <submittedName>
        <fullName evidence="4">T9SS C-terminal target domain-containing protein</fullName>
    </submittedName>
</protein>
<gene>
    <name evidence="4" type="ORF">BPO_0441</name>
</gene>
<reference evidence="4" key="1">
    <citation type="submission" date="2023-10" db="EMBL/GenBank/DDBJ databases">
        <title>Characterization and whole genome sequencing of a novel strain of Bergeyella porcorum QD2021 isolated from pig.</title>
        <authorList>
            <person name="Liu G."/>
            <person name="Chen C."/>
            <person name="Han X."/>
        </authorList>
    </citation>
    <scope>NUCLEOTIDE SEQUENCE</scope>
    <source>
        <strain evidence="4">QD2021</strain>
    </source>
</reference>